<accession>A0A2M7XHS5</accession>
<protein>
    <recommendedName>
        <fullName evidence="4">HMA domain-containing protein</fullName>
    </recommendedName>
</protein>
<evidence type="ECO:0000256" key="3">
    <source>
        <dbReference type="SAM" id="Phobius"/>
    </source>
</evidence>
<sequence>MKQNHINYHAIIIPVRKLHCSSCELVIDQALKELPGVQKVNVNVKQGLVTVHVNLKIDQAVNQTELEQAIKKAGYEIGQKGKSPWFSKDKNDYQNLIRAGFLLFILYWIGKNIGIFDISLNETSTITPFFAIFVGLVAGVSTCMALVGGLVLGLSSRHAEKHPEASAWQKFRPHLYFNTGRVLSYAFLGGLLGSLGEFFRLSNSTLALLTLVIAIVMTVLGIKLSGISPRISEGSLLTLPGWLAKRFGFSKHQKEYSHRSSFIMGSLTFFLPCGFTQAMQLYAISTGNFTQGAIAMGLFALGTAPALIGIGGLTSVIKGIFAKKFYATVGLALFIFGLLNFSNAMVLAGFSNDTSQKTTTNTSVENQVNLQIVRMTQEVSGYKPNRFTITKGIPVRWVITSQSQFSCAVALSVPSLGIQKNLKKGENIIEFTPQKTGRIPFSCSMGMYRGYFDVVETSGKTSGITAQAQAAYADNTDSTSTSCGGRRPSSSLLNTDNSNTISQKAIMSGNKQIIKSIESDSILSPDEFTVSVNIPAEWTITPDSVPIGCMVGFYNEELGIAVDDTYPSPTTINFIPTEKGDYEITCPMGMGRALIHVQ</sequence>
<evidence type="ECO:0000313" key="5">
    <source>
        <dbReference type="EMBL" id="PJA47418.1"/>
    </source>
</evidence>
<dbReference type="Pfam" id="PF13473">
    <property type="entry name" value="Cupredoxin_1"/>
    <property type="match status" value="1"/>
</dbReference>
<feature type="transmembrane region" description="Helical" evidence="3">
    <location>
        <begin position="128"/>
        <end position="154"/>
    </location>
</feature>
<feature type="transmembrane region" description="Helical" evidence="3">
    <location>
        <begin position="261"/>
        <end position="283"/>
    </location>
</feature>
<dbReference type="Proteomes" id="UP000229749">
    <property type="component" value="Unassembled WGS sequence"/>
</dbReference>
<feature type="domain" description="HMA" evidence="4">
    <location>
        <begin position="9"/>
        <end position="78"/>
    </location>
</feature>
<dbReference type="Pfam" id="PF13386">
    <property type="entry name" value="DsbD_2"/>
    <property type="match status" value="1"/>
</dbReference>
<evidence type="ECO:0000259" key="4">
    <source>
        <dbReference type="PROSITE" id="PS50846"/>
    </source>
</evidence>
<dbReference type="SUPFAM" id="SSF55008">
    <property type="entry name" value="HMA, heavy metal-associated domain"/>
    <property type="match status" value="1"/>
</dbReference>
<dbReference type="InterPro" id="IPR028096">
    <property type="entry name" value="EfeO_Cupredoxin"/>
</dbReference>
<name>A0A2M7XHS5_9BACT</name>
<keyword evidence="3" id="KW-1133">Transmembrane helix</keyword>
<comment type="caution">
    <text evidence="5">The sequence shown here is derived from an EMBL/GenBank/DDBJ whole genome shotgun (WGS) entry which is preliminary data.</text>
</comment>
<keyword evidence="1" id="KW-0479">Metal-binding</keyword>
<feature type="transmembrane region" description="Helical" evidence="3">
    <location>
        <begin position="325"/>
        <end position="350"/>
    </location>
</feature>
<dbReference type="InterPro" id="IPR039447">
    <property type="entry name" value="UreH-like_TM_dom"/>
</dbReference>
<dbReference type="InterPro" id="IPR008972">
    <property type="entry name" value="Cupredoxin"/>
</dbReference>
<dbReference type="PANTHER" id="PTHR42208">
    <property type="entry name" value="HEAVY METAL TRANSPORTER-RELATED"/>
    <property type="match status" value="1"/>
</dbReference>
<dbReference type="Gene3D" id="2.60.40.420">
    <property type="entry name" value="Cupredoxins - blue copper proteins"/>
    <property type="match status" value="2"/>
</dbReference>
<dbReference type="InterPro" id="IPR036163">
    <property type="entry name" value="HMA_dom_sf"/>
</dbReference>
<dbReference type="PANTHER" id="PTHR42208:SF1">
    <property type="entry name" value="HEAVY METAL TRANSPORTER"/>
    <property type="match status" value="1"/>
</dbReference>
<dbReference type="Pfam" id="PF00403">
    <property type="entry name" value="HMA"/>
    <property type="match status" value="1"/>
</dbReference>
<dbReference type="GO" id="GO:0046872">
    <property type="term" value="F:metal ion binding"/>
    <property type="evidence" value="ECO:0007669"/>
    <property type="project" value="UniProtKB-KW"/>
</dbReference>
<organism evidence="5 6">
    <name type="scientific">Candidatus Uhrbacteria bacterium CG_4_9_14_3_um_filter_36_7</name>
    <dbReference type="NCBI Taxonomy" id="1975033"/>
    <lineage>
        <taxon>Bacteria</taxon>
        <taxon>Candidatus Uhriibacteriota</taxon>
    </lineage>
</organism>
<evidence type="ECO:0000256" key="1">
    <source>
        <dbReference type="ARBA" id="ARBA00022723"/>
    </source>
</evidence>
<keyword evidence="3" id="KW-0812">Transmembrane</keyword>
<reference evidence="6" key="1">
    <citation type="submission" date="2017-09" db="EMBL/GenBank/DDBJ databases">
        <title>Depth-based differentiation of microbial function through sediment-hosted aquifers and enrichment of novel symbionts in the deep terrestrial subsurface.</title>
        <authorList>
            <person name="Probst A.J."/>
            <person name="Ladd B."/>
            <person name="Jarett J.K."/>
            <person name="Geller-Mcgrath D.E."/>
            <person name="Sieber C.M.K."/>
            <person name="Emerson J.B."/>
            <person name="Anantharaman K."/>
            <person name="Thomas B.C."/>
            <person name="Malmstrom R."/>
            <person name="Stieglmeier M."/>
            <person name="Klingl A."/>
            <person name="Woyke T."/>
            <person name="Ryan C.M."/>
            <person name="Banfield J.F."/>
        </authorList>
    </citation>
    <scope>NUCLEOTIDE SEQUENCE [LARGE SCALE GENOMIC DNA]</scope>
</reference>
<dbReference type="InterPro" id="IPR006121">
    <property type="entry name" value="HMA_dom"/>
</dbReference>
<feature type="transmembrane region" description="Helical" evidence="3">
    <location>
        <begin position="289"/>
        <end position="313"/>
    </location>
</feature>
<keyword evidence="3" id="KW-0472">Membrane</keyword>
<evidence type="ECO:0000313" key="6">
    <source>
        <dbReference type="Proteomes" id="UP000229749"/>
    </source>
</evidence>
<dbReference type="PROSITE" id="PS01047">
    <property type="entry name" value="HMA_1"/>
    <property type="match status" value="1"/>
</dbReference>
<dbReference type="SUPFAM" id="SSF49503">
    <property type="entry name" value="Cupredoxins"/>
    <property type="match status" value="2"/>
</dbReference>
<feature type="transmembrane region" description="Helical" evidence="3">
    <location>
        <begin position="96"/>
        <end position="116"/>
    </location>
</feature>
<dbReference type="AlphaFoldDB" id="A0A2M7XHS5"/>
<dbReference type="Gene3D" id="3.30.70.100">
    <property type="match status" value="1"/>
</dbReference>
<dbReference type="CDD" id="cd00371">
    <property type="entry name" value="HMA"/>
    <property type="match status" value="1"/>
</dbReference>
<gene>
    <name evidence="5" type="ORF">CO172_01505</name>
</gene>
<dbReference type="EMBL" id="PFWS01000022">
    <property type="protein sequence ID" value="PJA47418.1"/>
    <property type="molecule type" value="Genomic_DNA"/>
</dbReference>
<dbReference type="PROSITE" id="PS50846">
    <property type="entry name" value="HMA_2"/>
    <property type="match status" value="1"/>
</dbReference>
<feature type="region of interest" description="Disordered" evidence="2">
    <location>
        <begin position="475"/>
        <end position="495"/>
    </location>
</feature>
<proteinExistence type="predicted"/>
<dbReference type="InterPro" id="IPR017969">
    <property type="entry name" value="Heavy-metal-associated_CS"/>
</dbReference>
<evidence type="ECO:0000256" key="2">
    <source>
        <dbReference type="SAM" id="MobiDB-lite"/>
    </source>
</evidence>
<feature type="transmembrane region" description="Helical" evidence="3">
    <location>
        <begin position="175"/>
        <end position="195"/>
    </location>
</feature>
<feature type="transmembrane region" description="Helical" evidence="3">
    <location>
        <begin position="201"/>
        <end position="222"/>
    </location>
</feature>